<name>A0A481Z5E6_9VIRU</name>
<dbReference type="PANTHER" id="PTHR43558">
    <property type="entry name" value="REDUCTASE, PUTATIVE (AFU_ORTHOLOGUE AFUA_3G10540)-RELATED"/>
    <property type="match status" value="1"/>
</dbReference>
<evidence type="ECO:0008006" key="2">
    <source>
        <dbReference type="Google" id="ProtNLM"/>
    </source>
</evidence>
<dbReference type="InterPro" id="IPR053354">
    <property type="entry name" value="MGDG_epimerase"/>
</dbReference>
<protein>
    <recommendedName>
        <fullName evidence="2">Ankyrin repeat protein</fullName>
    </recommendedName>
</protein>
<proteinExistence type="predicted"/>
<dbReference type="PANTHER" id="PTHR43558:SF6">
    <property type="entry name" value="REDUCTASE, PUTATIVE (AFU_ORTHOLOGUE AFUA_3G10540)-RELATED"/>
    <property type="match status" value="1"/>
</dbReference>
<organism evidence="1">
    <name type="scientific">Pithovirus LCPAC201</name>
    <dbReference type="NCBI Taxonomy" id="2506591"/>
    <lineage>
        <taxon>Viruses</taxon>
        <taxon>Pithoviruses</taxon>
    </lineage>
</organism>
<reference evidence="1" key="1">
    <citation type="journal article" date="2019" name="MBio">
        <title>Virus Genomes from Deep Sea Sediments Expand the Ocean Megavirome and Support Independent Origins of Viral Gigantism.</title>
        <authorList>
            <person name="Backstrom D."/>
            <person name="Yutin N."/>
            <person name="Jorgensen S.L."/>
            <person name="Dharamshi J."/>
            <person name="Homa F."/>
            <person name="Zaremba-Niedwiedzka K."/>
            <person name="Spang A."/>
            <person name="Wolf Y.I."/>
            <person name="Koonin E.V."/>
            <person name="Ettema T.J."/>
        </authorList>
    </citation>
    <scope>NUCLEOTIDE SEQUENCE</scope>
</reference>
<evidence type="ECO:0000313" key="1">
    <source>
        <dbReference type="EMBL" id="QBK90997.1"/>
    </source>
</evidence>
<accession>A0A481Z5E6</accession>
<dbReference type="EMBL" id="MK500506">
    <property type="protein sequence ID" value="QBK90997.1"/>
    <property type="molecule type" value="Genomic_DNA"/>
</dbReference>
<gene>
    <name evidence="1" type="ORF">LCPAC201_02980</name>
</gene>
<sequence length="566" mass="65690">MSTNISDSIQYVLNDEDSFLTPSGLKHNPKGKVYDQIVVPFLKTNQKASCVGTTGDLFTILSEGTPQYSAPPKLPEWDHSKPTVLSYVDLNRANYGMPERMMGKKHFLAFEKILAEPFWFKEVTKFVKDTPGLIMAGGYVVNCYLKLLGYKTLRVRSQDIDLFLTGQAALSPEKANQVVSELEQIYFKYSKSVTCRKSRSRTFNCINFYIGSDSRRARSGREQNNIAQIILRLYGHPSEVLHGFDLGSCQLAYDGKDVFTTSVGLLAIRMGINIVGMTRRRDTYEKRLLKYLSRGFKIVFPNLSPASLKLIKIETPYFTLYNKSTHYHTMLTLFHPSDDNEMFGEGYIGRLESYLTLGNHEDVQKHNVRNYIYYKYHGIKPYYLILSTYSTEKHMNIVKDHVKLKYDSHLDFYGQILDNSRFDLNIGLLDMKDNFTPSIIEMFMKLIINVKQQNSNLKARIVKEITTLRQEIQTEFSKTTIPLVWKSSGEENDLNASFGIERVPIEKWYGKHYVPIGWDETKFKYYPQEVRDSIRTLMLVRNREVSYIRFLPMELMFYIFGYLVPR</sequence>